<evidence type="ECO:0000313" key="2">
    <source>
        <dbReference type="Proteomes" id="UP000011666"/>
    </source>
</evidence>
<evidence type="ECO:0000313" key="1">
    <source>
        <dbReference type="EMBL" id="GAC67288.1"/>
    </source>
</evidence>
<dbReference type="Gene3D" id="1.10.620.20">
    <property type="entry name" value="Ribonucleotide Reductase, subunit A"/>
    <property type="match status" value="1"/>
</dbReference>
<gene>
    <name evidence="1" type="ORF">GS4_07_00370</name>
</gene>
<dbReference type="RefSeq" id="WP_007618306.1">
    <property type="nucleotide sequence ID" value="NZ_BANX01000007.1"/>
</dbReference>
<dbReference type="CDD" id="cd00657">
    <property type="entry name" value="Ferritin_like"/>
    <property type="match status" value="1"/>
</dbReference>
<dbReference type="OrthoDB" id="5122030at2"/>
<dbReference type="GO" id="GO:0016491">
    <property type="term" value="F:oxidoreductase activity"/>
    <property type="evidence" value="ECO:0007669"/>
    <property type="project" value="InterPro"/>
</dbReference>
<dbReference type="InterPro" id="IPR012348">
    <property type="entry name" value="RNR-like"/>
</dbReference>
<sequence>MSSETPAGGSGGWSTEFVERAVVRARTPDPRWSAGCRLHPAVVRSLQKFEVGESGDGANLIANAARTGDADYERAIRLFVAEEQNHARMLGALLTAGGAETGRSHWSDSVFVVLRRAMGLKLELMVLTIAEVVALRYYRALADGGGDPLLVDVSERILHDEYHHVAFQANRIRAEFAGAPRVFRNAVKLGWRAMATAVVLVVAADHGAALRACGVSRGTFVADTMRIFERVVRSV</sequence>
<dbReference type="eggNOG" id="COG1633">
    <property type="taxonomic scope" value="Bacteria"/>
</dbReference>
<dbReference type="EMBL" id="BANX01000007">
    <property type="protein sequence ID" value="GAC67288.1"/>
    <property type="molecule type" value="Genomic_DNA"/>
</dbReference>
<protein>
    <recommendedName>
        <fullName evidence="3">Ferritin-like domain-containing protein</fullName>
    </recommendedName>
</protein>
<accession>M0QFE0</accession>
<dbReference type="InterPro" id="IPR009078">
    <property type="entry name" value="Ferritin-like_SF"/>
</dbReference>
<dbReference type="SUPFAM" id="SSF47240">
    <property type="entry name" value="Ferritin-like"/>
    <property type="match status" value="1"/>
</dbReference>
<proteinExistence type="predicted"/>
<organism evidence="1 2">
    <name type="scientific">Gordonia soli NBRC 108243</name>
    <dbReference type="NCBI Taxonomy" id="1223545"/>
    <lineage>
        <taxon>Bacteria</taxon>
        <taxon>Bacillati</taxon>
        <taxon>Actinomycetota</taxon>
        <taxon>Actinomycetes</taxon>
        <taxon>Mycobacteriales</taxon>
        <taxon>Gordoniaceae</taxon>
        <taxon>Gordonia</taxon>
    </lineage>
</organism>
<dbReference type="Proteomes" id="UP000011666">
    <property type="component" value="Unassembled WGS sequence"/>
</dbReference>
<reference evidence="1 2" key="1">
    <citation type="submission" date="2013-01" db="EMBL/GenBank/DDBJ databases">
        <title>Whole genome shotgun sequence of Gordonia soli NBRC 108243.</title>
        <authorList>
            <person name="Isaki-Nakamura S."/>
            <person name="Hosoyama A."/>
            <person name="Tsuchikane K."/>
            <person name="Ando Y."/>
            <person name="Baba S."/>
            <person name="Ohji S."/>
            <person name="Hamada M."/>
            <person name="Tamura T."/>
            <person name="Yamazoe A."/>
            <person name="Yamazaki S."/>
            <person name="Fujita N."/>
        </authorList>
    </citation>
    <scope>NUCLEOTIDE SEQUENCE [LARGE SCALE GENOMIC DNA]</scope>
    <source>
        <strain evidence="1 2">NBRC 108243</strain>
    </source>
</reference>
<name>M0QFE0_9ACTN</name>
<comment type="caution">
    <text evidence="1">The sequence shown here is derived from an EMBL/GenBank/DDBJ whole genome shotgun (WGS) entry which is preliminary data.</text>
</comment>
<evidence type="ECO:0008006" key="3">
    <source>
        <dbReference type="Google" id="ProtNLM"/>
    </source>
</evidence>
<dbReference type="STRING" id="1223545.GS4_07_00370"/>
<keyword evidence="2" id="KW-1185">Reference proteome</keyword>
<dbReference type="AlphaFoldDB" id="M0QFE0"/>